<proteinExistence type="predicted"/>
<evidence type="ECO:0000313" key="2">
    <source>
        <dbReference type="EMBL" id="KAF7759824.1"/>
    </source>
</evidence>
<dbReference type="EMBL" id="JABXXO010000016">
    <property type="protein sequence ID" value="KAF7759824.1"/>
    <property type="molecule type" value="Genomic_DNA"/>
</dbReference>
<sequence>MTLKNIIRTSFNSSKGSRSVPHNPQSKTSAHGREAESLNVNESDKQPLIRKAQRYPVTAEMLEEDNMSW</sequence>
<organism evidence="2 3">
    <name type="scientific">Agaricus bisporus var. burnettii</name>
    <dbReference type="NCBI Taxonomy" id="192524"/>
    <lineage>
        <taxon>Eukaryota</taxon>
        <taxon>Fungi</taxon>
        <taxon>Dikarya</taxon>
        <taxon>Basidiomycota</taxon>
        <taxon>Agaricomycotina</taxon>
        <taxon>Agaricomycetes</taxon>
        <taxon>Agaricomycetidae</taxon>
        <taxon>Agaricales</taxon>
        <taxon>Agaricineae</taxon>
        <taxon>Agaricaceae</taxon>
        <taxon>Agaricus</taxon>
    </lineage>
</organism>
<gene>
    <name evidence="2" type="ORF">Agabi119p4_11519</name>
</gene>
<dbReference type="Proteomes" id="UP000629468">
    <property type="component" value="Unassembled WGS sequence"/>
</dbReference>
<feature type="region of interest" description="Disordered" evidence="1">
    <location>
        <begin position="1"/>
        <end position="52"/>
    </location>
</feature>
<feature type="compositionally biased region" description="Polar residues" evidence="1">
    <location>
        <begin position="7"/>
        <end position="29"/>
    </location>
</feature>
<protein>
    <submittedName>
        <fullName evidence="2">Uncharacterized protein</fullName>
    </submittedName>
</protein>
<name>A0A8H7BVG8_AGABI</name>
<reference evidence="2 3" key="1">
    <citation type="journal article" name="Sci. Rep.">
        <title>Telomere-to-telomere assembled and centromere annotated genomes of the two main subspecies of the button mushroom Agaricus bisporus reveal especially polymorphic chromosome ends.</title>
        <authorList>
            <person name="Sonnenberg A.S.M."/>
            <person name="Sedaghat-Telgerd N."/>
            <person name="Lavrijssen B."/>
            <person name="Ohm R.A."/>
            <person name="Hendrickx P.M."/>
            <person name="Scholtmeijer K."/>
            <person name="Baars J.J.P."/>
            <person name="van Peer A."/>
        </authorList>
    </citation>
    <scope>NUCLEOTIDE SEQUENCE [LARGE SCALE GENOMIC DNA]</scope>
    <source>
        <strain evidence="2 3">H119_p4</strain>
    </source>
</reference>
<evidence type="ECO:0000313" key="3">
    <source>
        <dbReference type="Proteomes" id="UP000629468"/>
    </source>
</evidence>
<evidence type="ECO:0000256" key="1">
    <source>
        <dbReference type="SAM" id="MobiDB-lite"/>
    </source>
</evidence>
<accession>A0A8H7BVG8</accession>
<dbReference type="AlphaFoldDB" id="A0A8H7BVG8"/>
<comment type="caution">
    <text evidence="2">The sequence shown here is derived from an EMBL/GenBank/DDBJ whole genome shotgun (WGS) entry which is preliminary data.</text>
</comment>
<feature type="compositionally biased region" description="Basic and acidic residues" evidence="1">
    <location>
        <begin position="31"/>
        <end position="47"/>
    </location>
</feature>